<name>A0A3P3XQU0_9SPIR</name>
<organism evidence="1">
    <name type="scientific">uncultured spirochete</name>
    <dbReference type="NCBI Taxonomy" id="156406"/>
    <lineage>
        <taxon>Bacteria</taxon>
        <taxon>Pseudomonadati</taxon>
        <taxon>Spirochaetota</taxon>
        <taxon>Spirochaetia</taxon>
        <taxon>Spirochaetales</taxon>
        <taxon>environmental samples</taxon>
    </lineage>
</organism>
<dbReference type="AlphaFoldDB" id="A0A3P3XQU0"/>
<reference evidence="1" key="1">
    <citation type="submission" date="2017-02" db="EMBL/GenBank/DDBJ databases">
        <authorList>
            <person name="Regsiter A."/>
            <person name="William W."/>
        </authorList>
    </citation>
    <scope>NUCLEOTIDE SEQUENCE</scope>
    <source>
        <strain evidence="1">BdmA 4</strain>
    </source>
</reference>
<accession>A0A3P3XQU0</accession>
<evidence type="ECO:0000313" key="1">
    <source>
        <dbReference type="EMBL" id="SLM18676.1"/>
    </source>
</evidence>
<gene>
    <name evidence="1" type="ORF">SPIRO4BDMA_50191</name>
</gene>
<protein>
    <submittedName>
        <fullName evidence="1">Uncharacterized protein</fullName>
    </submittedName>
</protein>
<sequence>MLAVLEGRQEEAGGLDKSAIYRRLLRAGPNSLAI</sequence>
<proteinExistence type="predicted"/>
<dbReference type="EMBL" id="FWDO01000005">
    <property type="protein sequence ID" value="SLM18676.1"/>
    <property type="molecule type" value="Genomic_DNA"/>
</dbReference>